<dbReference type="PANTHER" id="PTHR42922">
    <property type="entry name" value="PHOSPHATE TRANSPORT SYSTEM PERMEASE PROTEIN PSTA"/>
    <property type="match status" value="1"/>
</dbReference>
<keyword evidence="6" id="KW-0592">Phosphate transport</keyword>
<keyword evidence="4" id="KW-0813">Transport</keyword>
<gene>
    <name evidence="12" type="primary">pstA</name>
    <name evidence="12" type="ORF">ESP62_011275</name>
</gene>
<evidence type="ECO:0000256" key="2">
    <source>
        <dbReference type="ARBA" id="ARBA00004651"/>
    </source>
</evidence>
<evidence type="ECO:0000256" key="9">
    <source>
        <dbReference type="ARBA" id="ARBA00023136"/>
    </source>
</evidence>
<dbReference type="EMBL" id="SDPP02000003">
    <property type="protein sequence ID" value="KAA1376031.1"/>
    <property type="molecule type" value="Genomic_DNA"/>
</dbReference>
<feature type="transmembrane region" description="Helical" evidence="10">
    <location>
        <begin position="350"/>
        <end position="372"/>
    </location>
</feature>
<protein>
    <recommendedName>
        <fullName evidence="10">Phosphate transport system permease protein PstA</fullName>
    </recommendedName>
</protein>
<feature type="transmembrane region" description="Helical" evidence="10">
    <location>
        <begin position="50"/>
        <end position="69"/>
    </location>
</feature>
<dbReference type="InterPro" id="IPR000515">
    <property type="entry name" value="MetI-like"/>
</dbReference>
<feature type="domain" description="ABC transmembrane type-1" evidence="11">
    <location>
        <begin position="165"/>
        <end position="368"/>
    </location>
</feature>
<evidence type="ECO:0000256" key="3">
    <source>
        <dbReference type="ARBA" id="ARBA00007069"/>
    </source>
</evidence>
<feature type="transmembrane region" description="Helical" evidence="10">
    <location>
        <begin position="161"/>
        <end position="189"/>
    </location>
</feature>
<dbReference type="PANTHER" id="PTHR42922:SF1">
    <property type="entry name" value="PHOSPHATE TRANSPORT SYSTEM PERMEASE PROTEIN PSTA"/>
    <property type="match status" value="1"/>
</dbReference>
<comment type="subcellular location">
    <subcellularLocation>
        <location evidence="2 10">Cell membrane</location>
        <topology evidence="2 10">Multi-pass membrane protein</topology>
    </subcellularLocation>
</comment>
<name>A0A641AJL6_9ACTN</name>
<feature type="transmembrane region" description="Helical" evidence="10">
    <location>
        <begin position="236"/>
        <end position="257"/>
    </location>
</feature>
<dbReference type="OrthoDB" id="9775069at2"/>
<dbReference type="Proteomes" id="UP001515100">
    <property type="component" value="Unassembled WGS sequence"/>
</dbReference>
<dbReference type="NCBIfam" id="TIGR00974">
    <property type="entry name" value="3a0107s02c"/>
    <property type="match status" value="1"/>
</dbReference>
<keyword evidence="8 10" id="KW-1133">Transmembrane helix</keyword>
<evidence type="ECO:0000256" key="10">
    <source>
        <dbReference type="RuleBase" id="RU363043"/>
    </source>
</evidence>
<feature type="transmembrane region" description="Helical" evidence="10">
    <location>
        <begin position="278"/>
        <end position="300"/>
    </location>
</feature>
<sequence>MSIDLDDRPADVVTSLGSTSVRLEPSSTTVVPPHARRALSRTTAEQRFELIGCWVAALALAWLVCGRLMPWDGPLVFVAVTVVLGIALIAVVTAIDNGWPEVVDRIVTIVITLAAGLVGLALVSTVLFIFAKGYKPLLHLNTFFDDMAGVGPRDPLDRGGVAHAIVGSLIEVGIAIIVAIPLGIGTAIYMTEIGGRFARLVRTIVEAMTALPSIVAGLFIYTTLIVGLGLPRSGLAAAMALGVMMLPIIARASDVVLRVVPGGLREASLALGASRWRTVWHIVLPTARPGLATAVILGVARGIGETSPVLLTSGAASFMVTNPTTGVMNSLPLFIFSTVRSGEPVYIERAYGAAAILLAVVLILFVGARLLARPRKGSR</sequence>
<dbReference type="InterPro" id="IPR051408">
    <property type="entry name" value="Phosphate_transprt_permease"/>
</dbReference>
<dbReference type="Pfam" id="PF00528">
    <property type="entry name" value="BPD_transp_1"/>
    <property type="match status" value="1"/>
</dbReference>
<evidence type="ECO:0000256" key="5">
    <source>
        <dbReference type="ARBA" id="ARBA00022475"/>
    </source>
</evidence>
<comment type="similarity">
    <text evidence="3 10">Belongs to the binding-protein-dependent transport system permease family. CysTW subfamily.</text>
</comment>
<keyword evidence="7 10" id="KW-0812">Transmembrane</keyword>
<evidence type="ECO:0000256" key="6">
    <source>
        <dbReference type="ARBA" id="ARBA00022592"/>
    </source>
</evidence>
<accession>A0A641AJL6</accession>
<evidence type="ECO:0000256" key="4">
    <source>
        <dbReference type="ARBA" id="ARBA00022448"/>
    </source>
</evidence>
<reference evidence="12" key="1">
    <citation type="submission" date="2019-09" db="EMBL/GenBank/DDBJ databases">
        <authorList>
            <person name="Li J."/>
        </authorList>
    </citation>
    <scope>NUCLEOTIDE SEQUENCE [LARGE SCALE GENOMIC DNA]</scope>
    <source>
        <strain evidence="12">NRBC 14897</strain>
    </source>
</reference>
<evidence type="ECO:0000313" key="13">
    <source>
        <dbReference type="Proteomes" id="UP001515100"/>
    </source>
</evidence>
<comment type="caution">
    <text evidence="12">The sequence shown here is derived from an EMBL/GenBank/DDBJ whole genome shotgun (WGS) entry which is preliminary data.</text>
</comment>
<evidence type="ECO:0000256" key="1">
    <source>
        <dbReference type="ARBA" id="ARBA00003510"/>
    </source>
</evidence>
<dbReference type="InterPro" id="IPR035906">
    <property type="entry name" value="MetI-like_sf"/>
</dbReference>
<keyword evidence="9 10" id="KW-0472">Membrane</keyword>
<evidence type="ECO:0000313" key="12">
    <source>
        <dbReference type="EMBL" id="KAA1376031.1"/>
    </source>
</evidence>
<feature type="transmembrane region" description="Helical" evidence="10">
    <location>
        <begin position="107"/>
        <end position="131"/>
    </location>
</feature>
<feature type="transmembrane region" description="Helical" evidence="10">
    <location>
        <begin position="75"/>
        <end position="95"/>
    </location>
</feature>
<dbReference type="GO" id="GO:0005886">
    <property type="term" value="C:plasma membrane"/>
    <property type="evidence" value="ECO:0007669"/>
    <property type="project" value="UniProtKB-SubCell"/>
</dbReference>
<dbReference type="InterPro" id="IPR005672">
    <property type="entry name" value="Phosphate_PstA"/>
</dbReference>
<feature type="transmembrane region" description="Helical" evidence="10">
    <location>
        <begin position="210"/>
        <end position="230"/>
    </location>
</feature>
<dbReference type="RefSeq" id="WP_129183670.1">
    <property type="nucleotide sequence ID" value="NZ_JAGIOG010000001.1"/>
</dbReference>
<dbReference type="CDD" id="cd06261">
    <property type="entry name" value="TM_PBP2"/>
    <property type="match status" value="1"/>
</dbReference>
<keyword evidence="5 10" id="KW-1003">Cell membrane</keyword>
<dbReference type="PROSITE" id="PS50928">
    <property type="entry name" value="ABC_TM1"/>
    <property type="match status" value="1"/>
</dbReference>
<dbReference type="Gene3D" id="1.10.3720.10">
    <property type="entry name" value="MetI-like"/>
    <property type="match status" value="1"/>
</dbReference>
<proteinExistence type="inferred from homology"/>
<comment type="function">
    <text evidence="1">Part of the binding-protein-dependent transport system for phosphate; probably responsible for the translocation of the substrate across the membrane.</text>
</comment>
<evidence type="ECO:0000256" key="8">
    <source>
        <dbReference type="ARBA" id="ARBA00022989"/>
    </source>
</evidence>
<dbReference type="GO" id="GO:0035435">
    <property type="term" value="P:phosphate ion transmembrane transport"/>
    <property type="evidence" value="ECO:0007669"/>
    <property type="project" value="InterPro"/>
</dbReference>
<dbReference type="AlphaFoldDB" id="A0A641AJL6"/>
<organism evidence="12 13">
    <name type="scientific">Aeromicrobium fastidiosum</name>
    <dbReference type="NCBI Taxonomy" id="52699"/>
    <lineage>
        <taxon>Bacteria</taxon>
        <taxon>Bacillati</taxon>
        <taxon>Actinomycetota</taxon>
        <taxon>Actinomycetes</taxon>
        <taxon>Propionibacteriales</taxon>
        <taxon>Nocardioidaceae</taxon>
        <taxon>Aeromicrobium</taxon>
    </lineage>
</organism>
<keyword evidence="13" id="KW-1185">Reference proteome</keyword>
<evidence type="ECO:0000256" key="7">
    <source>
        <dbReference type="ARBA" id="ARBA00022692"/>
    </source>
</evidence>
<dbReference type="SUPFAM" id="SSF161098">
    <property type="entry name" value="MetI-like"/>
    <property type="match status" value="1"/>
</dbReference>
<dbReference type="GO" id="GO:0005315">
    <property type="term" value="F:phosphate transmembrane transporter activity"/>
    <property type="evidence" value="ECO:0007669"/>
    <property type="project" value="InterPro"/>
</dbReference>
<evidence type="ECO:0000259" key="11">
    <source>
        <dbReference type="PROSITE" id="PS50928"/>
    </source>
</evidence>